<evidence type="ECO:0000313" key="2">
    <source>
        <dbReference type="Proteomes" id="UP001589894"/>
    </source>
</evidence>
<name>A0ABV6NUD6_9ACTN</name>
<keyword evidence="2" id="KW-1185">Reference proteome</keyword>
<dbReference type="Proteomes" id="UP001589894">
    <property type="component" value="Unassembled WGS sequence"/>
</dbReference>
<dbReference type="EMBL" id="JBHLUE010000005">
    <property type="protein sequence ID" value="MFC0564391.1"/>
    <property type="molecule type" value="Genomic_DNA"/>
</dbReference>
<gene>
    <name evidence="1" type="ORF">ACFFHU_09600</name>
</gene>
<sequence length="184" mass="19858">MAQDGWVAERAREFGQLRGQQIAAWTGVEMALRENVGAGGPQFEDPAVPCLQLLTLGASLGDGTFVTVGTYQDDTAWGLGLHRPAGDCSADWAGMAGIYRMRGLSELPTGEVDGVSTFLDEGVLAEVVLHIQGRPLLLMAGELYDSAQDRLMFSRCDESVLVFTDPSAARSVNWIPERRELTQG</sequence>
<protein>
    <submittedName>
        <fullName evidence="1">Uncharacterized protein</fullName>
    </submittedName>
</protein>
<comment type="caution">
    <text evidence="1">The sequence shown here is derived from an EMBL/GenBank/DDBJ whole genome shotgun (WGS) entry which is preliminary data.</text>
</comment>
<reference evidence="1 2" key="1">
    <citation type="submission" date="2024-09" db="EMBL/GenBank/DDBJ databases">
        <authorList>
            <person name="Sun Q."/>
            <person name="Mori K."/>
        </authorList>
    </citation>
    <scope>NUCLEOTIDE SEQUENCE [LARGE SCALE GENOMIC DNA]</scope>
    <source>
        <strain evidence="1 2">TBRC 2205</strain>
    </source>
</reference>
<proteinExistence type="predicted"/>
<organism evidence="1 2">
    <name type="scientific">Plantactinospora siamensis</name>
    <dbReference type="NCBI Taxonomy" id="555372"/>
    <lineage>
        <taxon>Bacteria</taxon>
        <taxon>Bacillati</taxon>
        <taxon>Actinomycetota</taxon>
        <taxon>Actinomycetes</taxon>
        <taxon>Micromonosporales</taxon>
        <taxon>Micromonosporaceae</taxon>
        <taxon>Plantactinospora</taxon>
    </lineage>
</organism>
<accession>A0ABV6NUD6</accession>
<evidence type="ECO:0000313" key="1">
    <source>
        <dbReference type="EMBL" id="MFC0564391.1"/>
    </source>
</evidence>